<dbReference type="GeneID" id="56350372"/>
<dbReference type="EMBL" id="LDPH01000004">
    <property type="protein sequence ID" value="KLV27194.1"/>
    <property type="molecule type" value="Genomic_DNA"/>
</dbReference>
<organism evidence="1 2">
    <name type="scientific">Niallia circulans</name>
    <name type="common">Bacillus circulans</name>
    <dbReference type="NCBI Taxonomy" id="1397"/>
    <lineage>
        <taxon>Bacteria</taxon>
        <taxon>Bacillati</taxon>
        <taxon>Bacillota</taxon>
        <taxon>Bacilli</taxon>
        <taxon>Bacillales</taxon>
        <taxon>Bacillaceae</taxon>
        <taxon>Niallia</taxon>
    </lineage>
</organism>
<dbReference type="RefSeq" id="WP_047941162.1">
    <property type="nucleotide sequence ID" value="NZ_CP053989.1"/>
</dbReference>
<sequence>MQNHYIDANDVRRIRPGFGFGRPGFGFGRPGFGFGRPGFGFGRPGFGLGLGLLGGLATGALLAPALYGGYGYPPYGYGYPPYSYGYGYPPYGFY</sequence>
<reference evidence="1 2" key="1">
    <citation type="submission" date="2015-05" db="EMBL/GenBank/DDBJ databases">
        <title>Whole genome sequence and identification of bacterial endophytes from Costus igneus.</title>
        <authorList>
            <person name="Lee Y.P."/>
            <person name="Gan H.M."/>
            <person name="Eng W."/>
            <person name="Wheatley M.S."/>
            <person name="Caraballo A."/>
            <person name="Polter S."/>
            <person name="Savka M.A."/>
            <person name="Hudson A.O."/>
        </authorList>
    </citation>
    <scope>NUCLEOTIDE SEQUENCE [LARGE SCALE GENOMIC DNA]</scope>
    <source>
        <strain evidence="1 2">RIT379</strain>
    </source>
</reference>
<name>A0A0J1IMK7_NIACI</name>
<gene>
    <name evidence="1" type="ORF">ABW02_06610</name>
</gene>
<keyword evidence="2" id="KW-1185">Reference proteome</keyword>
<keyword evidence="1" id="KW-0946">Virion</keyword>
<dbReference type="AlphaFoldDB" id="A0A0J1IMK7"/>
<evidence type="ECO:0000313" key="1">
    <source>
        <dbReference type="EMBL" id="KLV27194.1"/>
    </source>
</evidence>
<dbReference type="Proteomes" id="UP000036045">
    <property type="component" value="Unassembled WGS sequence"/>
</dbReference>
<accession>A0A0J1IMK7</accession>
<proteinExistence type="predicted"/>
<dbReference type="PATRIC" id="fig|1397.4.peg.3994"/>
<keyword evidence="1" id="KW-0167">Capsid protein</keyword>
<protein>
    <submittedName>
        <fullName evidence="1">Spore coat protein</fullName>
    </submittedName>
</protein>
<evidence type="ECO:0000313" key="2">
    <source>
        <dbReference type="Proteomes" id="UP000036045"/>
    </source>
</evidence>
<comment type="caution">
    <text evidence="1">The sequence shown here is derived from an EMBL/GenBank/DDBJ whole genome shotgun (WGS) entry which is preliminary data.</text>
</comment>